<keyword evidence="7" id="KW-1185">Reference proteome</keyword>
<keyword evidence="2" id="KW-0235">DNA replication</keyword>
<dbReference type="PROSITE" id="PS00333">
    <property type="entry name" value="DNA_LIGASE_A2"/>
    <property type="match status" value="1"/>
</dbReference>
<name>A0A7W7KB69_9SPHN</name>
<dbReference type="PANTHER" id="PTHR47810">
    <property type="entry name" value="DNA LIGASE"/>
    <property type="match status" value="1"/>
</dbReference>
<dbReference type="SUPFAM" id="SSF56091">
    <property type="entry name" value="DNA ligase/mRNA capping enzyme, catalytic domain"/>
    <property type="match status" value="1"/>
</dbReference>
<dbReference type="GO" id="GO:0006260">
    <property type="term" value="P:DNA replication"/>
    <property type="evidence" value="ECO:0007669"/>
    <property type="project" value="UniProtKB-KW"/>
</dbReference>
<keyword evidence="4" id="KW-0234">DNA repair</keyword>
<dbReference type="GO" id="GO:0003910">
    <property type="term" value="F:DNA ligase (ATP) activity"/>
    <property type="evidence" value="ECO:0007669"/>
    <property type="project" value="InterPro"/>
</dbReference>
<evidence type="ECO:0000313" key="7">
    <source>
        <dbReference type="Proteomes" id="UP000555448"/>
    </source>
</evidence>
<evidence type="ECO:0000259" key="5">
    <source>
        <dbReference type="PROSITE" id="PS50160"/>
    </source>
</evidence>
<dbReference type="InterPro" id="IPR016059">
    <property type="entry name" value="DNA_ligase_ATP-dep_CS"/>
</dbReference>
<protein>
    <submittedName>
        <fullName evidence="6">ATP-dependent DNA ligase</fullName>
    </submittedName>
</protein>
<evidence type="ECO:0000256" key="1">
    <source>
        <dbReference type="ARBA" id="ARBA00022598"/>
    </source>
</evidence>
<keyword evidence="1 6" id="KW-0436">Ligase</keyword>
<dbReference type="Pfam" id="PF01068">
    <property type="entry name" value="DNA_ligase_A_M"/>
    <property type="match status" value="1"/>
</dbReference>
<sequence length="205" mass="22783">MPEGGVLAERKWDGWRCLYFRGLDGKPRLWSRNGMPLEGADHILHRLMLIEEQAGENLFIDGEVVVDGTLAATKQWFERGYRKGGVDGTLHLFDVMAEAQWRAGGAETPLIERKALLAGLVEQMPADTWEWREGSHGADEAGCVQLVADTWLFDDAQVLTEAQRVWAQDGEGLMLKDAAAPYICSRTSSWLKVKQANAGKWKAAA</sequence>
<keyword evidence="3" id="KW-0227">DNA damage</keyword>
<dbReference type="GO" id="GO:0006310">
    <property type="term" value="P:DNA recombination"/>
    <property type="evidence" value="ECO:0007669"/>
    <property type="project" value="InterPro"/>
</dbReference>
<organism evidence="6 7">
    <name type="scientific">Novosphingobium chloroacetimidivorans</name>
    <dbReference type="NCBI Taxonomy" id="1428314"/>
    <lineage>
        <taxon>Bacteria</taxon>
        <taxon>Pseudomonadati</taxon>
        <taxon>Pseudomonadota</taxon>
        <taxon>Alphaproteobacteria</taxon>
        <taxon>Sphingomonadales</taxon>
        <taxon>Sphingomonadaceae</taxon>
        <taxon>Novosphingobium</taxon>
    </lineage>
</organism>
<dbReference type="GO" id="GO:0005524">
    <property type="term" value="F:ATP binding"/>
    <property type="evidence" value="ECO:0007669"/>
    <property type="project" value="InterPro"/>
</dbReference>
<dbReference type="RefSeq" id="WP_184246828.1">
    <property type="nucleotide sequence ID" value="NZ_JACHLR010000013.1"/>
</dbReference>
<feature type="domain" description="ATP-dependent DNA ligase family profile" evidence="5">
    <location>
        <begin position="90"/>
        <end position="205"/>
    </location>
</feature>
<dbReference type="Gene3D" id="3.30.470.30">
    <property type="entry name" value="DNA ligase/mRNA capping enzyme"/>
    <property type="match status" value="1"/>
</dbReference>
<dbReference type="PANTHER" id="PTHR47810:SF1">
    <property type="entry name" value="DNA LIGASE B"/>
    <property type="match status" value="1"/>
</dbReference>
<proteinExistence type="predicted"/>
<dbReference type="GO" id="GO:0006281">
    <property type="term" value="P:DNA repair"/>
    <property type="evidence" value="ECO:0007669"/>
    <property type="project" value="UniProtKB-KW"/>
</dbReference>
<dbReference type="Proteomes" id="UP000555448">
    <property type="component" value="Unassembled WGS sequence"/>
</dbReference>
<evidence type="ECO:0000256" key="4">
    <source>
        <dbReference type="ARBA" id="ARBA00023204"/>
    </source>
</evidence>
<comment type="caution">
    <text evidence="6">The sequence shown here is derived from an EMBL/GenBank/DDBJ whole genome shotgun (WGS) entry which is preliminary data.</text>
</comment>
<gene>
    <name evidence="6" type="ORF">HNO88_002936</name>
</gene>
<dbReference type="EMBL" id="JACHLR010000013">
    <property type="protein sequence ID" value="MBB4859607.1"/>
    <property type="molecule type" value="Genomic_DNA"/>
</dbReference>
<evidence type="ECO:0000313" key="6">
    <source>
        <dbReference type="EMBL" id="MBB4859607.1"/>
    </source>
</evidence>
<accession>A0A7W7KB69</accession>
<dbReference type="InterPro" id="IPR012310">
    <property type="entry name" value="DNA_ligase_ATP-dep_cent"/>
</dbReference>
<dbReference type="InterPro" id="IPR050326">
    <property type="entry name" value="NAD_dep_DNA_ligaseB"/>
</dbReference>
<evidence type="ECO:0000256" key="3">
    <source>
        <dbReference type="ARBA" id="ARBA00022763"/>
    </source>
</evidence>
<reference evidence="6 7" key="1">
    <citation type="submission" date="2020-08" db="EMBL/GenBank/DDBJ databases">
        <title>Functional genomics of gut bacteria from endangered species of beetles.</title>
        <authorList>
            <person name="Carlos-Shanley C."/>
        </authorList>
    </citation>
    <scope>NUCLEOTIDE SEQUENCE [LARGE SCALE GENOMIC DNA]</scope>
    <source>
        <strain evidence="6 7">S00245</strain>
    </source>
</reference>
<dbReference type="AlphaFoldDB" id="A0A7W7KB69"/>
<evidence type="ECO:0000256" key="2">
    <source>
        <dbReference type="ARBA" id="ARBA00022705"/>
    </source>
</evidence>
<dbReference type="PROSITE" id="PS50160">
    <property type="entry name" value="DNA_LIGASE_A3"/>
    <property type="match status" value="1"/>
</dbReference>